<dbReference type="RefSeq" id="WP_053042673.1">
    <property type="nucleotide sequence ID" value="NZ_LN831788.1"/>
</dbReference>
<dbReference type="PATRIC" id="fig|1437453.6.peg.7253"/>
<dbReference type="EMBL" id="LN831788">
    <property type="protein sequence ID" value="CQR59293.1"/>
    <property type="molecule type" value="Genomic_DNA"/>
</dbReference>
<accession>A0A0F7VML0</accession>
<evidence type="ECO:0000313" key="1">
    <source>
        <dbReference type="EMBL" id="CQR59293.1"/>
    </source>
</evidence>
<organism evidence="1 2">
    <name type="scientific">Streptomyces leeuwenhoekii</name>
    <dbReference type="NCBI Taxonomy" id="1437453"/>
    <lineage>
        <taxon>Bacteria</taxon>
        <taxon>Bacillati</taxon>
        <taxon>Actinomycetota</taxon>
        <taxon>Actinomycetes</taxon>
        <taxon>Kitasatosporales</taxon>
        <taxon>Streptomycetaceae</taxon>
        <taxon>Streptomyces</taxon>
    </lineage>
</organism>
<dbReference type="Proteomes" id="UP000035016">
    <property type="component" value="Plasmid pSLE1"/>
</dbReference>
<dbReference type="KEGG" id="sle:sle1_126"/>
<keyword evidence="1" id="KW-0614">Plasmid</keyword>
<gene>
    <name evidence="1" type="ORF">sle1_126</name>
</gene>
<protein>
    <submittedName>
        <fullName evidence="1">Sle1_126 protein</fullName>
    </submittedName>
</protein>
<dbReference type="AlphaFoldDB" id="A0A0F7VML0"/>
<sequence length="281" mass="31117">MTTPVRRRARTLRQRILGYITGAVDRLRAAWSILATAQTRLLNALTDIRPGRSAGTGTRLRAALAAFNTSLGAFARTAGAFAERWASSDLPLIYREGAWTMLDNAARPNRLFQWTDRHRGAVTSLSAQYYADLTARITEALRRARAFLRAVQDAARDALSVRIDAAALRRDHPLDTVIYANNARHPVEAWARAAITWQAVTTANTAAARTALDELGTDWVEVRDGPDCGWTSHDDPDRANRTLRTVQDALAYPSAHPHCIREFLPRLDLIGRAEIRSGALL</sequence>
<name>A0A0F7VML0_STRLW</name>
<proteinExistence type="predicted"/>
<geneLocation type="plasmid" evidence="1 2">
    <name>pSLE1</name>
</geneLocation>
<reference evidence="2" key="1">
    <citation type="submission" date="2015-02" db="EMBL/GenBank/DDBJ databases">
        <authorList>
            <person name="Gomez-Escribano P.J."/>
        </authorList>
    </citation>
    <scope>NUCLEOTIDE SEQUENCE [LARGE SCALE GENOMIC DNA]</scope>
    <source>
        <strain evidence="2">C34 (DSM 42122 / NRRL B-24963)</strain>
        <plasmid evidence="2">pSLE1</plasmid>
    </source>
</reference>
<evidence type="ECO:0000313" key="2">
    <source>
        <dbReference type="Proteomes" id="UP000035016"/>
    </source>
</evidence>